<keyword evidence="4" id="KW-0813">Transport</keyword>
<keyword evidence="7" id="KW-1005">Bacterial flagellum biogenesis</keyword>
<dbReference type="Pfam" id="PF02050">
    <property type="entry name" value="FliJ"/>
    <property type="match status" value="1"/>
</dbReference>
<keyword evidence="9" id="KW-0472">Membrane</keyword>
<accession>A0ABR6UDH6</accession>
<evidence type="ECO:0000256" key="10">
    <source>
        <dbReference type="ARBA" id="ARBA00023225"/>
    </source>
</evidence>
<gene>
    <name evidence="11" type="ORF">H7344_19195</name>
</gene>
<reference evidence="11 12" key="1">
    <citation type="submission" date="2020-08" db="EMBL/GenBank/DDBJ databases">
        <title>novel species in genus Nocardioides.</title>
        <authorList>
            <person name="Zhang G."/>
        </authorList>
    </citation>
    <scope>NUCLEOTIDE SEQUENCE [LARGE SCALE GENOMIC DNA]</scope>
    <source>
        <strain evidence="11 12">SC8A-24</strain>
    </source>
</reference>
<dbReference type="RefSeq" id="WP_186347597.1">
    <property type="nucleotide sequence ID" value="NZ_BMMR01000005.1"/>
</dbReference>
<evidence type="ECO:0000256" key="2">
    <source>
        <dbReference type="ARBA" id="ARBA00010004"/>
    </source>
</evidence>
<evidence type="ECO:0000256" key="8">
    <source>
        <dbReference type="ARBA" id="ARBA00022927"/>
    </source>
</evidence>
<evidence type="ECO:0000313" key="11">
    <source>
        <dbReference type="EMBL" id="MBC2962420.1"/>
    </source>
</evidence>
<evidence type="ECO:0000256" key="5">
    <source>
        <dbReference type="ARBA" id="ARBA00022475"/>
    </source>
</evidence>
<comment type="caution">
    <text evidence="11">The sequence shown here is derived from an EMBL/GenBank/DDBJ whole genome shotgun (WGS) entry which is preliminary data.</text>
</comment>
<dbReference type="Proteomes" id="UP000604001">
    <property type="component" value="Unassembled WGS sequence"/>
</dbReference>
<evidence type="ECO:0000256" key="7">
    <source>
        <dbReference type="ARBA" id="ARBA00022795"/>
    </source>
</evidence>
<evidence type="ECO:0000256" key="3">
    <source>
        <dbReference type="ARBA" id="ARBA00020392"/>
    </source>
</evidence>
<keyword evidence="11" id="KW-0966">Cell projection</keyword>
<dbReference type="Gene3D" id="1.10.287.1700">
    <property type="match status" value="1"/>
</dbReference>
<dbReference type="InterPro" id="IPR053716">
    <property type="entry name" value="Flag_assembly_chemotaxis_eff"/>
</dbReference>
<keyword evidence="12" id="KW-1185">Reference proteome</keyword>
<evidence type="ECO:0000256" key="1">
    <source>
        <dbReference type="ARBA" id="ARBA00004413"/>
    </source>
</evidence>
<evidence type="ECO:0000256" key="6">
    <source>
        <dbReference type="ARBA" id="ARBA00022500"/>
    </source>
</evidence>
<name>A0ABR6UDH6_9ACTN</name>
<keyword evidence="5" id="KW-1003">Cell membrane</keyword>
<dbReference type="EMBL" id="JACMYC010000021">
    <property type="protein sequence ID" value="MBC2962420.1"/>
    <property type="molecule type" value="Genomic_DNA"/>
</dbReference>
<comment type="similarity">
    <text evidence="2">Belongs to the FliJ family.</text>
</comment>
<organism evidence="11 12">
    <name type="scientific">Nocardioides deserti</name>
    <dbReference type="NCBI Taxonomy" id="1588644"/>
    <lineage>
        <taxon>Bacteria</taxon>
        <taxon>Bacillati</taxon>
        <taxon>Actinomycetota</taxon>
        <taxon>Actinomycetes</taxon>
        <taxon>Propionibacteriales</taxon>
        <taxon>Nocardioidaceae</taxon>
        <taxon>Nocardioides</taxon>
    </lineage>
</organism>
<keyword evidence="11" id="KW-0282">Flagellum</keyword>
<evidence type="ECO:0000313" key="12">
    <source>
        <dbReference type="Proteomes" id="UP000604001"/>
    </source>
</evidence>
<evidence type="ECO:0000256" key="4">
    <source>
        <dbReference type="ARBA" id="ARBA00022448"/>
    </source>
</evidence>
<keyword evidence="6" id="KW-0145">Chemotaxis</keyword>
<keyword evidence="8" id="KW-0653">Protein transport</keyword>
<dbReference type="InterPro" id="IPR012823">
    <property type="entry name" value="Flagell_FliJ"/>
</dbReference>
<comment type="subcellular location">
    <subcellularLocation>
        <location evidence="1">Cell membrane</location>
        <topology evidence="1">Peripheral membrane protein</topology>
        <orientation evidence="1">Cytoplasmic side</orientation>
    </subcellularLocation>
</comment>
<keyword evidence="10" id="KW-1006">Bacterial flagellum protein export</keyword>
<keyword evidence="11" id="KW-0969">Cilium</keyword>
<proteinExistence type="inferred from homology"/>
<evidence type="ECO:0000256" key="9">
    <source>
        <dbReference type="ARBA" id="ARBA00023136"/>
    </source>
</evidence>
<protein>
    <recommendedName>
        <fullName evidence="3">Flagellar FliJ protein</fullName>
    </recommendedName>
</protein>
<sequence length="152" mass="16284">MSPRDRGLHAVARVREVRERDSRLGLQRAVEEQQERAAALASLEDELAARAGGPAPADTAAYVAQRAGLQSLGLAVGGARGRLASAEVVRAAADAHWQSDHTRLSAVEGLLEGRAEVRRAEAVHAEAKELDDAAGRQWLRRAVAARRAEEGR</sequence>